<dbReference type="OrthoDB" id="9765625at2"/>
<organism evidence="3 4">
    <name type="scientific">Vibrio inusitatus NBRC 102082</name>
    <dbReference type="NCBI Taxonomy" id="1219070"/>
    <lineage>
        <taxon>Bacteria</taxon>
        <taxon>Pseudomonadati</taxon>
        <taxon>Pseudomonadota</taxon>
        <taxon>Gammaproteobacteria</taxon>
        <taxon>Vibrionales</taxon>
        <taxon>Vibrionaceae</taxon>
        <taxon>Vibrio</taxon>
    </lineage>
</organism>
<dbReference type="EMBL" id="BJLF01000013">
    <property type="protein sequence ID" value="GEA51876.1"/>
    <property type="molecule type" value="Genomic_DNA"/>
</dbReference>
<sequence>MHIHLDLIGGIAGDMFTAAILDATPELKKPLFDALEVVRAQTQVKYWTEDAMDKGLSGQRFYVEEDPHAESDHHHHHHHHHGEHRSWKSIKKLLLELPIEEQVRRNAIGIFELLAQAEAGIHGKSVDDVHFHEVGAWDCIIDILSASWLIEHTKASSWSCSKIPWGGGTVRCAHGEIPVPAPATLTLLKGFTVFDDGIKGERVTPTGAAILAWLRPSSTVAQGSISSVGYGFGKRKLSDRANLLRASFLSTESTTSIESQEICVVQFDIDDMTGEMLAIAREKIREQHGVHEITEAISHGKKNRHISTFTVLSSPSHQDSIVEFIFNNTSTIGARYWNCMRKVLPRLHHSISADDQNFDVKTVSRPDGSITSKLESDHLDNSNMNYQSQTKIKSDIEAAAVHEHTQS</sequence>
<evidence type="ECO:0000313" key="4">
    <source>
        <dbReference type="Proteomes" id="UP000318717"/>
    </source>
</evidence>
<protein>
    <submittedName>
        <fullName evidence="3">UPF0272 protein</fullName>
    </submittedName>
</protein>
<dbReference type="Pfam" id="PF01969">
    <property type="entry name" value="Ni_insertion"/>
    <property type="match status" value="1"/>
</dbReference>
<dbReference type="PANTHER" id="PTHR36566">
    <property type="entry name" value="NICKEL INSERTION PROTEIN-RELATED"/>
    <property type="match status" value="1"/>
</dbReference>
<accession>A0A4Y3HXM8</accession>
<proteinExistence type="predicted"/>
<evidence type="ECO:0000313" key="3">
    <source>
        <dbReference type="EMBL" id="GEA51876.1"/>
    </source>
</evidence>
<dbReference type="Proteomes" id="UP000318717">
    <property type="component" value="Unassembled WGS sequence"/>
</dbReference>
<dbReference type="RefSeq" id="WP_141346347.1">
    <property type="nucleotide sequence ID" value="NZ_BJLF01000013.1"/>
</dbReference>
<reference evidence="3 4" key="1">
    <citation type="submission" date="2019-06" db="EMBL/GenBank/DDBJ databases">
        <title>Whole genome shotgun sequence of Vibrio inusitatus NBRC 102082.</title>
        <authorList>
            <person name="Hosoyama A."/>
            <person name="Uohara A."/>
            <person name="Ohji S."/>
            <person name="Ichikawa N."/>
        </authorList>
    </citation>
    <scope>NUCLEOTIDE SEQUENCE [LARGE SCALE GENOMIC DNA]</scope>
    <source>
        <strain evidence="3 4">NBRC 102082</strain>
    </source>
</reference>
<dbReference type="AlphaFoldDB" id="A0A4Y3HXM8"/>
<comment type="caution">
    <text evidence="3">The sequence shown here is derived from an EMBL/GenBank/DDBJ whole genome shotgun (WGS) entry which is preliminary data.</text>
</comment>
<keyword evidence="4" id="KW-1185">Reference proteome</keyword>
<name>A0A4Y3HXM8_9VIBR</name>
<gene>
    <name evidence="3" type="ORF">VIN01S_26800</name>
</gene>
<keyword evidence="1" id="KW-0533">Nickel</keyword>
<dbReference type="InterPro" id="IPR002822">
    <property type="entry name" value="Ni_insertion"/>
</dbReference>
<feature type="region of interest" description="Disordered" evidence="2">
    <location>
        <begin position="364"/>
        <end position="383"/>
    </location>
</feature>
<evidence type="ECO:0000256" key="1">
    <source>
        <dbReference type="ARBA" id="ARBA00022596"/>
    </source>
</evidence>
<dbReference type="Gene3D" id="3.30.70.1380">
    <property type="entry name" value="Transcriptional regulatory protein pf0864 domain like"/>
    <property type="match status" value="1"/>
</dbReference>
<evidence type="ECO:0000256" key="2">
    <source>
        <dbReference type="SAM" id="MobiDB-lite"/>
    </source>
</evidence>
<dbReference type="PANTHER" id="PTHR36566:SF1">
    <property type="entry name" value="PYRIDINIUM-3,5-BISTHIOCARBOXYLIC ACID MONONUCLEOTIDE NICKEL INSERTION PROTEIN"/>
    <property type="match status" value="1"/>
</dbReference>